<dbReference type="PANTHER" id="PTHR33872:SF7">
    <property type="entry name" value="OSJNBA0084K11.10-LIKE PROTEIN"/>
    <property type="match status" value="1"/>
</dbReference>
<proteinExistence type="predicted"/>
<dbReference type="SMR" id="A0A445M460"/>
<dbReference type="Proteomes" id="UP000289340">
    <property type="component" value="Chromosome 1"/>
</dbReference>
<feature type="region of interest" description="Disordered" evidence="1">
    <location>
        <begin position="1"/>
        <end position="23"/>
    </location>
</feature>
<comment type="caution">
    <text evidence="2">The sequence shown here is derived from an EMBL/GenBank/DDBJ whole genome shotgun (WGS) entry which is preliminary data.</text>
</comment>
<evidence type="ECO:0000313" key="3">
    <source>
        <dbReference type="Proteomes" id="UP000289340"/>
    </source>
</evidence>
<feature type="compositionally biased region" description="Pro residues" evidence="1">
    <location>
        <begin position="1"/>
        <end position="14"/>
    </location>
</feature>
<sequence>MVPRSLVPPPPPLPKFSRPKAEESVTNREIAKFWRQKRIVEEDHLLAAIKAAARLRARTLTEQEYERFELSLKTDNDNDETKKEMVRWIVGKNVYCKTVAKDQQEVRIGIKDWWTKSKYAYLNQPAIDSMDPPKKRTSTYVPSFLSYQPKPLYPSAIGVHLLSHRRHSIAAC</sequence>
<evidence type="ECO:0000313" key="2">
    <source>
        <dbReference type="EMBL" id="RZC30263.1"/>
    </source>
</evidence>
<gene>
    <name evidence="2" type="ORF">D0Y65_001717</name>
</gene>
<dbReference type="AlphaFoldDB" id="A0A445M460"/>
<keyword evidence="3" id="KW-1185">Reference proteome</keyword>
<accession>A0A445M460</accession>
<reference evidence="2 3" key="1">
    <citation type="submission" date="2018-09" db="EMBL/GenBank/DDBJ databases">
        <title>A high-quality reference genome of wild soybean provides a powerful tool to mine soybean genomes.</title>
        <authorList>
            <person name="Xie M."/>
            <person name="Chung C.Y.L."/>
            <person name="Li M.-W."/>
            <person name="Wong F.-L."/>
            <person name="Chan T.-F."/>
            <person name="Lam H.-M."/>
        </authorList>
    </citation>
    <scope>NUCLEOTIDE SEQUENCE [LARGE SCALE GENOMIC DNA]</scope>
    <source>
        <strain evidence="3">cv. W05</strain>
        <tissue evidence="2">Hypocotyl of etiolated seedlings</tissue>
    </source>
</reference>
<protein>
    <submittedName>
        <fullName evidence="2">Uncharacterized protein</fullName>
    </submittedName>
</protein>
<dbReference type="Gramene" id="XM_028385159.1">
    <property type="protein sequence ID" value="XP_028240960.1"/>
    <property type="gene ID" value="LOC114419483"/>
</dbReference>
<name>A0A445M460_GLYSO</name>
<evidence type="ECO:0000256" key="1">
    <source>
        <dbReference type="SAM" id="MobiDB-lite"/>
    </source>
</evidence>
<organism evidence="2 3">
    <name type="scientific">Glycine soja</name>
    <name type="common">Wild soybean</name>
    <dbReference type="NCBI Taxonomy" id="3848"/>
    <lineage>
        <taxon>Eukaryota</taxon>
        <taxon>Viridiplantae</taxon>
        <taxon>Streptophyta</taxon>
        <taxon>Embryophyta</taxon>
        <taxon>Tracheophyta</taxon>
        <taxon>Spermatophyta</taxon>
        <taxon>Magnoliopsida</taxon>
        <taxon>eudicotyledons</taxon>
        <taxon>Gunneridae</taxon>
        <taxon>Pentapetalae</taxon>
        <taxon>rosids</taxon>
        <taxon>fabids</taxon>
        <taxon>Fabales</taxon>
        <taxon>Fabaceae</taxon>
        <taxon>Papilionoideae</taxon>
        <taxon>50 kb inversion clade</taxon>
        <taxon>NPAAA clade</taxon>
        <taxon>indigoferoid/millettioid clade</taxon>
        <taxon>Phaseoleae</taxon>
        <taxon>Glycine</taxon>
        <taxon>Glycine subgen. Soja</taxon>
    </lineage>
</organism>
<dbReference type="EMBL" id="QZWG01000001">
    <property type="protein sequence ID" value="RZC30263.1"/>
    <property type="molecule type" value="Genomic_DNA"/>
</dbReference>
<dbReference type="PANTHER" id="PTHR33872">
    <property type="entry name" value="DNA POLYMERASE EPSILON CATALYTIC SUBUNIT A"/>
    <property type="match status" value="1"/>
</dbReference>